<reference evidence="1 2" key="1">
    <citation type="submission" date="2024-02" db="EMBL/GenBank/DDBJ databases">
        <title>Roseovarius strain W115 nov., isolated from a marine algae.</title>
        <authorList>
            <person name="Lee M.W."/>
            <person name="Lee J.K."/>
            <person name="Kim J.M."/>
            <person name="Choi D.G."/>
            <person name="Baek J.H."/>
            <person name="Bayburt H."/>
            <person name="Jung J.J."/>
            <person name="Han D.M."/>
            <person name="Jeon C.O."/>
        </authorList>
    </citation>
    <scope>NUCLEOTIDE SEQUENCE [LARGE SCALE GENOMIC DNA]</scope>
    <source>
        <strain evidence="1 2">W115</strain>
    </source>
</reference>
<name>A0ABZ2TLU2_9RHOB</name>
<sequence length="101" mass="11666">MNSNDIRLFDTNNAIEQVLDDAGRYWRPEFYQMNVAQVAAERRDRAISAVSEAIAWYAEKPLNKREVATLIVDNSDFALMGFDALNTTPRTAVGRWLARWW</sequence>
<keyword evidence="2" id="KW-1185">Reference proteome</keyword>
<evidence type="ECO:0000313" key="1">
    <source>
        <dbReference type="EMBL" id="WYK19420.1"/>
    </source>
</evidence>
<organism evidence="1 2">
    <name type="scientific">Roseovarius rhodophyticola</name>
    <dbReference type="NCBI Taxonomy" id="3080827"/>
    <lineage>
        <taxon>Bacteria</taxon>
        <taxon>Pseudomonadati</taxon>
        <taxon>Pseudomonadota</taxon>
        <taxon>Alphaproteobacteria</taxon>
        <taxon>Rhodobacterales</taxon>
        <taxon>Roseobacteraceae</taxon>
        <taxon>Roseovarius</taxon>
    </lineage>
</organism>
<dbReference type="RefSeq" id="WP_317056118.1">
    <property type="nucleotide sequence ID" value="NZ_CP146606.1"/>
</dbReference>
<evidence type="ECO:0000313" key="2">
    <source>
        <dbReference type="Proteomes" id="UP001281305"/>
    </source>
</evidence>
<proteinExistence type="predicted"/>
<dbReference type="EMBL" id="CP146606">
    <property type="protein sequence ID" value="WYK19420.1"/>
    <property type="molecule type" value="Genomic_DNA"/>
</dbReference>
<accession>A0ABZ2TLU2</accession>
<gene>
    <name evidence="1" type="ORF">RZS32_006005</name>
</gene>
<protein>
    <submittedName>
        <fullName evidence="1">Uncharacterized protein</fullName>
    </submittedName>
</protein>
<dbReference type="Proteomes" id="UP001281305">
    <property type="component" value="Chromosome"/>
</dbReference>